<keyword evidence="2" id="KW-1185">Reference proteome</keyword>
<dbReference type="InterPro" id="IPR032710">
    <property type="entry name" value="NTF2-like_dom_sf"/>
</dbReference>
<dbReference type="eggNOG" id="COG4922">
    <property type="taxonomic scope" value="Bacteria"/>
</dbReference>
<evidence type="ECO:0000313" key="2">
    <source>
        <dbReference type="Proteomes" id="UP000006316"/>
    </source>
</evidence>
<sequence>MNEMSKEQQVTSNLSLKEKAVSFLQLVASGKVREAYRAYISPDFCHHNPYFRGDAESLMLAMEENANMNPHKLLEVKLAIQERDTVAVHSHVKQNPEDLGGAVVHIFRFQGNQIVELWDIGHPIPEDSPNENGMF</sequence>
<dbReference type="Proteomes" id="UP000006316">
    <property type="component" value="Unassembled WGS sequence"/>
</dbReference>
<dbReference type="SUPFAM" id="SSF54427">
    <property type="entry name" value="NTF2-like"/>
    <property type="match status" value="1"/>
</dbReference>
<evidence type="ECO:0000313" key="1">
    <source>
        <dbReference type="EMBL" id="EKN69949.1"/>
    </source>
</evidence>
<dbReference type="STRING" id="1117379.BABA_07396"/>
<dbReference type="EMBL" id="AJLS01000046">
    <property type="protein sequence ID" value="EKN69949.1"/>
    <property type="molecule type" value="Genomic_DNA"/>
</dbReference>
<accession>K6DNQ6</accession>
<comment type="caution">
    <text evidence="1">The sequence shown here is derived from an EMBL/GenBank/DDBJ whole genome shotgun (WGS) entry which is preliminary data.</text>
</comment>
<organism evidence="1 2">
    <name type="scientific">Neobacillus bataviensis LMG 21833</name>
    <dbReference type="NCBI Taxonomy" id="1117379"/>
    <lineage>
        <taxon>Bacteria</taxon>
        <taxon>Bacillati</taxon>
        <taxon>Bacillota</taxon>
        <taxon>Bacilli</taxon>
        <taxon>Bacillales</taxon>
        <taxon>Bacillaceae</taxon>
        <taxon>Neobacillus</taxon>
    </lineage>
</organism>
<dbReference type="PATRIC" id="fig|1117379.3.peg.1550"/>
<gene>
    <name evidence="1" type="ORF">BABA_07396</name>
</gene>
<reference evidence="1 2" key="1">
    <citation type="journal article" date="2012" name="Front. Microbiol.">
        <title>Redundancy and modularity in membrane-associated dissimilatory nitrate reduction in Bacillus.</title>
        <authorList>
            <person name="Heylen K."/>
            <person name="Keltjens J."/>
        </authorList>
    </citation>
    <scope>NUCLEOTIDE SEQUENCE [LARGE SCALE GENOMIC DNA]</scope>
    <source>
        <strain evidence="2">LMG 21833T</strain>
    </source>
</reference>
<dbReference type="Gene3D" id="3.10.450.50">
    <property type="match status" value="1"/>
</dbReference>
<protein>
    <submittedName>
        <fullName evidence="1">Uncharacterized protein</fullName>
    </submittedName>
</protein>
<proteinExistence type="predicted"/>
<name>K6DNQ6_9BACI</name>
<dbReference type="AlphaFoldDB" id="K6DNQ6"/>